<dbReference type="Proteomes" id="UP000679848">
    <property type="component" value="Chromosome"/>
</dbReference>
<evidence type="ECO:0000313" key="2">
    <source>
        <dbReference type="Proteomes" id="UP000679848"/>
    </source>
</evidence>
<name>A0A810QB09_9FIRM</name>
<reference evidence="1" key="1">
    <citation type="submission" date="2020-09" db="EMBL/GenBank/DDBJ databases">
        <title>New species isolated from human feces.</title>
        <authorList>
            <person name="Kitahara M."/>
            <person name="Shigeno Y."/>
            <person name="Shime M."/>
            <person name="Matsumoto Y."/>
            <person name="Nakamura S."/>
            <person name="Motooka D."/>
            <person name="Fukuoka S."/>
            <person name="Nishikawa H."/>
            <person name="Benno Y."/>
        </authorList>
    </citation>
    <scope>NUCLEOTIDE SEQUENCE</scope>
    <source>
        <strain evidence="1">MM59</strain>
    </source>
</reference>
<evidence type="ECO:0000313" key="1">
    <source>
        <dbReference type="EMBL" id="BCK83392.1"/>
    </source>
</evidence>
<gene>
    <name evidence="1" type="ORF">MM59RIKEN_07110</name>
</gene>
<proteinExistence type="predicted"/>
<dbReference type="EMBL" id="AP023420">
    <property type="protein sequence ID" value="BCK83392.1"/>
    <property type="molecule type" value="Genomic_DNA"/>
</dbReference>
<organism evidence="1 2">
    <name type="scientific">Pusillibacter faecalis</name>
    <dbReference type="NCBI Taxonomy" id="2714358"/>
    <lineage>
        <taxon>Bacteria</taxon>
        <taxon>Bacillati</taxon>
        <taxon>Bacillota</taxon>
        <taxon>Clostridia</taxon>
        <taxon>Eubacteriales</taxon>
        <taxon>Oscillospiraceae</taxon>
        <taxon>Pusillibacter</taxon>
    </lineage>
</organism>
<protein>
    <submittedName>
        <fullName evidence="1">Uncharacterized protein</fullName>
    </submittedName>
</protein>
<dbReference type="RefSeq" id="WP_228300450.1">
    <property type="nucleotide sequence ID" value="NZ_AP023420.1"/>
</dbReference>
<keyword evidence="2" id="KW-1185">Reference proteome</keyword>
<sequence>MSNPFFNAMGGGNLPGPMGNMMGMLQQFKEFRQTFQGDPKAKVQELLNSGQMTQAQFNELQGMARAFQQMMSNQ</sequence>
<accession>A0A810QB09</accession>
<dbReference type="KEGG" id="pfaa:MM59RIKEN_07110"/>
<dbReference type="AlphaFoldDB" id="A0A810QB09"/>